<dbReference type="Pfam" id="PF23058">
    <property type="entry name" value="RBD_ZCCHC3_2nd"/>
    <property type="match status" value="1"/>
</dbReference>
<dbReference type="GO" id="GO:0003723">
    <property type="term" value="F:RNA binding"/>
    <property type="evidence" value="ECO:0007669"/>
    <property type="project" value="InterPro"/>
</dbReference>
<keyword evidence="1" id="KW-0479">Metal-binding</keyword>
<dbReference type="SMART" id="SM00343">
    <property type="entry name" value="ZnF_C2HC"/>
    <property type="match status" value="3"/>
</dbReference>
<evidence type="ECO:0000259" key="2">
    <source>
        <dbReference type="PROSITE" id="PS50158"/>
    </source>
</evidence>
<dbReference type="Pfam" id="PF00098">
    <property type="entry name" value="zf-CCHC"/>
    <property type="match status" value="1"/>
</dbReference>
<dbReference type="STRING" id="1676925.ENSPKIP00000037968"/>
<keyword evidence="1" id="KW-0863">Zinc-finger</keyword>
<keyword evidence="1" id="KW-0862">Zinc</keyword>
<dbReference type="GO" id="GO:0008270">
    <property type="term" value="F:zinc ion binding"/>
    <property type="evidence" value="ECO:0007669"/>
    <property type="project" value="UniProtKB-KW"/>
</dbReference>
<evidence type="ECO:0000256" key="1">
    <source>
        <dbReference type="PROSITE-ProRule" id="PRU00047"/>
    </source>
</evidence>
<dbReference type="InterPro" id="IPR036875">
    <property type="entry name" value="Znf_CCHC_sf"/>
</dbReference>
<dbReference type="InterPro" id="IPR042509">
    <property type="entry name" value="ZCCHC3"/>
</dbReference>
<evidence type="ECO:0000313" key="3">
    <source>
        <dbReference type="Ensembl" id="ENSPKIP00000037968.1"/>
    </source>
</evidence>
<evidence type="ECO:0000313" key="4">
    <source>
        <dbReference type="Proteomes" id="UP000261540"/>
    </source>
</evidence>
<organism evidence="3 4">
    <name type="scientific">Paramormyrops kingsleyae</name>
    <dbReference type="NCBI Taxonomy" id="1676925"/>
    <lineage>
        <taxon>Eukaryota</taxon>
        <taxon>Metazoa</taxon>
        <taxon>Chordata</taxon>
        <taxon>Craniata</taxon>
        <taxon>Vertebrata</taxon>
        <taxon>Euteleostomi</taxon>
        <taxon>Actinopterygii</taxon>
        <taxon>Neopterygii</taxon>
        <taxon>Teleostei</taxon>
        <taxon>Osteoglossocephala</taxon>
        <taxon>Osteoglossomorpha</taxon>
        <taxon>Osteoglossiformes</taxon>
        <taxon>Mormyridae</taxon>
        <taxon>Paramormyrops</taxon>
    </lineage>
</organism>
<dbReference type="InterPro" id="IPR057811">
    <property type="entry name" value="RBD_ZCCHC3_2nd"/>
</dbReference>
<dbReference type="AlphaFoldDB" id="A0A3B3T667"/>
<reference evidence="3" key="2">
    <citation type="submission" date="2025-09" db="UniProtKB">
        <authorList>
            <consortium name="Ensembl"/>
        </authorList>
    </citation>
    <scope>IDENTIFICATION</scope>
</reference>
<dbReference type="PROSITE" id="PS50158">
    <property type="entry name" value="ZF_CCHC"/>
    <property type="match status" value="1"/>
</dbReference>
<sequence>MEDILCVQRNGPFQFFEVTLSTDEGYSKVLERSKERAQHPLLGRYTIEPLWWPDKRVITVHCFNPHVTAEAVRLFLNKYVDLLPGHKDIRDELGIWTGRRQFQARLRPDANGVGGFSHPPAYFNLQGNKAYLFYSGQPPFCRQCHTFGHTLEGCANLRCRNCLESGHMARDCKGPRRCIHCNGEDHLARSCPQRKTTYADALLGSRVVGKESGGGANVRLPSCYHI</sequence>
<dbReference type="Gene3D" id="4.10.60.10">
    <property type="entry name" value="Zinc finger, CCHC-type"/>
    <property type="match status" value="1"/>
</dbReference>
<dbReference type="Proteomes" id="UP000261540">
    <property type="component" value="Unplaced"/>
</dbReference>
<protein>
    <recommendedName>
        <fullName evidence="2">CCHC-type domain-containing protein</fullName>
    </recommendedName>
</protein>
<dbReference type="InterPro" id="IPR001878">
    <property type="entry name" value="Znf_CCHC"/>
</dbReference>
<dbReference type="Ensembl" id="ENSPKIT00000018955.1">
    <property type="protein sequence ID" value="ENSPKIP00000037968.1"/>
    <property type="gene ID" value="ENSPKIG00000015947.1"/>
</dbReference>
<dbReference type="GO" id="GO:0002218">
    <property type="term" value="P:activation of innate immune response"/>
    <property type="evidence" value="ECO:0007669"/>
    <property type="project" value="InterPro"/>
</dbReference>
<name>A0A3B3T667_9TELE</name>
<dbReference type="PANTHER" id="PTHR22639">
    <property type="entry name" value="GAG-RELATED PROTEIN"/>
    <property type="match status" value="1"/>
</dbReference>
<keyword evidence="4" id="KW-1185">Reference proteome</keyword>
<accession>A0A3B3T667</accession>
<dbReference type="PANTHER" id="PTHR22639:SF3">
    <property type="entry name" value="ZINC FINGER CCHC DOMAIN-CONTAINING PROTEIN 3"/>
    <property type="match status" value="1"/>
</dbReference>
<dbReference type="SUPFAM" id="SSF57756">
    <property type="entry name" value="Retrovirus zinc finger-like domains"/>
    <property type="match status" value="1"/>
</dbReference>
<dbReference type="GO" id="GO:0003690">
    <property type="term" value="F:double-stranded DNA binding"/>
    <property type="evidence" value="ECO:0007669"/>
    <property type="project" value="InterPro"/>
</dbReference>
<proteinExistence type="predicted"/>
<reference evidence="3" key="1">
    <citation type="submission" date="2025-08" db="UniProtKB">
        <authorList>
            <consortium name="Ensembl"/>
        </authorList>
    </citation>
    <scope>IDENTIFICATION</scope>
</reference>
<feature type="domain" description="CCHC-type" evidence="2">
    <location>
        <begin position="158"/>
        <end position="173"/>
    </location>
</feature>
<dbReference type="GeneTree" id="ENSGT00530000063983"/>